<dbReference type="Proteomes" id="UP000004995">
    <property type="component" value="Unassembled WGS sequence"/>
</dbReference>
<keyword evidence="1" id="KW-1133">Transmembrane helix</keyword>
<feature type="transmembrane region" description="Helical" evidence="1">
    <location>
        <begin position="14"/>
        <end position="35"/>
    </location>
</feature>
<keyword evidence="3" id="KW-1185">Reference proteome</keyword>
<dbReference type="EnsemblPlants" id="KQL13579">
    <property type="protein sequence ID" value="KQL13579"/>
    <property type="gene ID" value="SETIT_025397mg"/>
</dbReference>
<dbReference type="InParanoid" id="K3ZFP5"/>
<accession>K3ZFP5</accession>
<organism evidence="2 3">
    <name type="scientific">Setaria italica</name>
    <name type="common">Foxtail millet</name>
    <name type="synonym">Panicum italicum</name>
    <dbReference type="NCBI Taxonomy" id="4555"/>
    <lineage>
        <taxon>Eukaryota</taxon>
        <taxon>Viridiplantae</taxon>
        <taxon>Streptophyta</taxon>
        <taxon>Embryophyta</taxon>
        <taxon>Tracheophyta</taxon>
        <taxon>Spermatophyta</taxon>
        <taxon>Magnoliopsida</taxon>
        <taxon>Liliopsida</taxon>
        <taxon>Poales</taxon>
        <taxon>Poaceae</taxon>
        <taxon>PACMAD clade</taxon>
        <taxon>Panicoideae</taxon>
        <taxon>Panicodae</taxon>
        <taxon>Paniceae</taxon>
        <taxon>Cenchrinae</taxon>
        <taxon>Setaria</taxon>
    </lineage>
</organism>
<keyword evidence="1" id="KW-0472">Membrane</keyword>
<name>K3ZFP5_SETIT</name>
<reference evidence="3" key="1">
    <citation type="journal article" date="2012" name="Nat. Biotechnol.">
        <title>Reference genome sequence of the model plant Setaria.</title>
        <authorList>
            <person name="Bennetzen J.L."/>
            <person name="Schmutz J."/>
            <person name="Wang H."/>
            <person name="Percifield R."/>
            <person name="Hawkins J."/>
            <person name="Pontaroli A.C."/>
            <person name="Estep M."/>
            <person name="Feng L."/>
            <person name="Vaughn J.N."/>
            <person name="Grimwood J."/>
            <person name="Jenkins J."/>
            <person name="Barry K."/>
            <person name="Lindquist E."/>
            <person name="Hellsten U."/>
            <person name="Deshpande S."/>
            <person name="Wang X."/>
            <person name="Wu X."/>
            <person name="Mitros T."/>
            <person name="Triplett J."/>
            <person name="Yang X."/>
            <person name="Ye C.Y."/>
            <person name="Mauro-Herrera M."/>
            <person name="Wang L."/>
            <person name="Li P."/>
            <person name="Sharma M."/>
            <person name="Sharma R."/>
            <person name="Ronald P.C."/>
            <person name="Panaud O."/>
            <person name="Kellogg E.A."/>
            <person name="Brutnell T.P."/>
            <person name="Doust A.N."/>
            <person name="Tuskan G.A."/>
            <person name="Rokhsar D."/>
            <person name="Devos K.M."/>
        </authorList>
    </citation>
    <scope>NUCLEOTIDE SEQUENCE [LARGE SCALE GENOMIC DNA]</scope>
    <source>
        <strain evidence="3">cv. Yugu1</strain>
    </source>
</reference>
<sequence>MKLKSFYFLVSDSISHVCVGCSWWCMCTLYIYVVATYS</sequence>
<keyword evidence="1" id="KW-0812">Transmembrane</keyword>
<dbReference type="HOGENOM" id="CLU_3336454_0_0_1"/>
<dbReference type="AlphaFoldDB" id="K3ZFP5"/>
<dbReference type="EMBL" id="AGNK02001462">
    <property type="status" value="NOT_ANNOTATED_CDS"/>
    <property type="molecule type" value="Genomic_DNA"/>
</dbReference>
<proteinExistence type="predicted"/>
<reference evidence="2" key="2">
    <citation type="submission" date="2018-08" db="UniProtKB">
        <authorList>
            <consortium name="EnsemblPlants"/>
        </authorList>
    </citation>
    <scope>IDENTIFICATION</scope>
    <source>
        <strain evidence="2">Yugu1</strain>
    </source>
</reference>
<evidence type="ECO:0000313" key="3">
    <source>
        <dbReference type="Proteomes" id="UP000004995"/>
    </source>
</evidence>
<protein>
    <submittedName>
        <fullName evidence="2">Uncharacterized protein</fullName>
    </submittedName>
</protein>
<evidence type="ECO:0000256" key="1">
    <source>
        <dbReference type="SAM" id="Phobius"/>
    </source>
</evidence>
<evidence type="ECO:0000313" key="2">
    <source>
        <dbReference type="EnsemblPlants" id="KQL13579"/>
    </source>
</evidence>
<dbReference type="Gramene" id="KQL13579">
    <property type="protein sequence ID" value="KQL13579"/>
    <property type="gene ID" value="SETIT_025397mg"/>
</dbReference>